<organism evidence="2 3">
    <name type="scientific">Pythium insidiosum</name>
    <name type="common">Pythiosis disease agent</name>
    <dbReference type="NCBI Taxonomy" id="114742"/>
    <lineage>
        <taxon>Eukaryota</taxon>
        <taxon>Sar</taxon>
        <taxon>Stramenopiles</taxon>
        <taxon>Oomycota</taxon>
        <taxon>Peronosporomycetes</taxon>
        <taxon>Pythiales</taxon>
        <taxon>Pythiaceae</taxon>
        <taxon>Pythium</taxon>
    </lineage>
</organism>
<evidence type="ECO:0000256" key="1">
    <source>
        <dbReference type="SAM" id="MobiDB-lite"/>
    </source>
</evidence>
<name>A0AAD5Q5Q4_PYTIN</name>
<accession>A0AAD5Q5Q4</accession>
<protein>
    <submittedName>
        <fullName evidence="2">Uncharacterized protein</fullName>
    </submittedName>
</protein>
<gene>
    <name evidence="2" type="ORF">P43SY_003371</name>
</gene>
<reference evidence="2" key="1">
    <citation type="submission" date="2021-12" db="EMBL/GenBank/DDBJ databases">
        <title>Prjna785345.</title>
        <authorList>
            <person name="Rujirawat T."/>
            <person name="Krajaejun T."/>
        </authorList>
    </citation>
    <scope>NUCLEOTIDE SEQUENCE</scope>
    <source>
        <strain evidence="2">Pi057C3</strain>
    </source>
</reference>
<proteinExistence type="predicted"/>
<sequence length="100" mass="10913">MSMIGMKATYRFKGEEVHGFESFPADSEASNEYGNDVADGEERPNHAFVGKMDGAVPMPALKSSGPYAKLVTAIKRAKEDSEAFLKDKVEGPVPARVYEQ</sequence>
<dbReference type="Proteomes" id="UP001209570">
    <property type="component" value="Unassembled WGS sequence"/>
</dbReference>
<dbReference type="AlphaFoldDB" id="A0AAD5Q5Q4"/>
<evidence type="ECO:0000313" key="3">
    <source>
        <dbReference type="Proteomes" id="UP001209570"/>
    </source>
</evidence>
<comment type="caution">
    <text evidence="2">The sequence shown here is derived from an EMBL/GenBank/DDBJ whole genome shotgun (WGS) entry which is preliminary data.</text>
</comment>
<keyword evidence="3" id="KW-1185">Reference proteome</keyword>
<evidence type="ECO:0000313" key="2">
    <source>
        <dbReference type="EMBL" id="KAJ0399494.1"/>
    </source>
</evidence>
<dbReference type="EMBL" id="JAKCXM010000181">
    <property type="protein sequence ID" value="KAJ0399494.1"/>
    <property type="molecule type" value="Genomic_DNA"/>
</dbReference>
<feature type="region of interest" description="Disordered" evidence="1">
    <location>
        <begin position="21"/>
        <end position="51"/>
    </location>
</feature>